<feature type="compositionally biased region" description="Basic residues" evidence="1">
    <location>
        <begin position="250"/>
        <end position="266"/>
    </location>
</feature>
<keyword evidence="2" id="KW-0732">Signal</keyword>
<feature type="region of interest" description="Disordered" evidence="1">
    <location>
        <begin position="140"/>
        <end position="175"/>
    </location>
</feature>
<name>A0A2X1D1I4_BREVE</name>
<feature type="compositionally biased region" description="Basic residues" evidence="1">
    <location>
        <begin position="154"/>
        <end position="172"/>
    </location>
</feature>
<feature type="compositionally biased region" description="Basic residues" evidence="1">
    <location>
        <begin position="224"/>
        <end position="240"/>
    </location>
</feature>
<evidence type="ECO:0000313" key="3">
    <source>
        <dbReference type="EMBL" id="SPU54415.1"/>
    </source>
</evidence>
<dbReference type="EMBL" id="UAQP01000011">
    <property type="protein sequence ID" value="SPU54415.1"/>
    <property type="molecule type" value="Genomic_DNA"/>
</dbReference>
<proteinExistence type="predicted"/>
<evidence type="ECO:0000313" key="4">
    <source>
        <dbReference type="Proteomes" id="UP000251186"/>
    </source>
</evidence>
<evidence type="ECO:0008006" key="5">
    <source>
        <dbReference type="Google" id="ProtNLM"/>
    </source>
</evidence>
<feature type="region of interest" description="Disordered" evidence="1">
    <location>
        <begin position="213"/>
        <end position="266"/>
    </location>
</feature>
<protein>
    <recommendedName>
        <fullName evidence="5">Holdfast attachment protein HfaA</fullName>
    </recommendedName>
</protein>
<evidence type="ECO:0000256" key="1">
    <source>
        <dbReference type="SAM" id="MobiDB-lite"/>
    </source>
</evidence>
<dbReference type="InterPro" id="IPR049851">
    <property type="entry name" value="Holdfast_HfaA"/>
</dbReference>
<feature type="chain" id="PRO_5015947379" description="Holdfast attachment protein HfaA" evidence="2">
    <location>
        <begin position="26"/>
        <end position="266"/>
    </location>
</feature>
<dbReference type="AlphaFoldDB" id="A0A2X1D1I4"/>
<dbReference type="Proteomes" id="UP000251186">
    <property type="component" value="Unassembled WGS sequence"/>
</dbReference>
<organism evidence="3 4">
    <name type="scientific">Brevundimonas vesicularis</name>
    <name type="common">Pseudomonas vesicularis</name>
    <dbReference type="NCBI Taxonomy" id="41276"/>
    <lineage>
        <taxon>Bacteria</taxon>
        <taxon>Pseudomonadati</taxon>
        <taxon>Pseudomonadota</taxon>
        <taxon>Alphaproteobacteria</taxon>
        <taxon>Caulobacterales</taxon>
        <taxon>Caulobacteraceae</taxon>
        <taxon>Brevundimonas</taxon>
    </lineage>
</organism>
<feature type="signal peptide" evidence="2">
    <location>
        <begin position="1"/>
        <end position="25"/>
    </location>
</feature>
<sequence>MPAKRLFVSTAVMAFAAAASVPAIAQSTGSGGAARFQQGYGGARTAANTAATGYTRDANGNRLIVNGIIQSGASSYSSQSGGAASAYARAGASSNGGTTIGGSTAIGNQLNVVVQGSRNTVIVNSTQTNTGAINAGTALNGTSTCHEPPSSHQGVRRRVGRRPSARRLRQPRRGSVGAICDADRQCAGDRKPHALFRRAVLPGRLRASLQPALAAHGRGPDQRLHRHGVVRRRPPDHRRRLSDGELGARQGRRPHRRTLRHLGVRA</sequence>
<feature type="compositionally biased region" description="Polar residues" evidence="1">
    <location>
        <begin position="140"/>
        <end position="153"/>
    </location>
</feature>
<reference evidence="3 4" key="1">
    <citation type="submission" date="2018-06" db="EMBL/GenBank/DDBJ databases">
        <authorList>
            <consortium name="Pathogen Informatics"/>
            <person name="Doyle S."/>
        </authorList>
    </citation>
    <scope>NUCLEOTIDE SEQUENCE [LARGE SCALE GENOMIC DNA]</scope>
    <source>
        <strain evidence="3 4">NCTC11166</strain>
    </source>
</reference>
<evidence type="ECO:0000256" key="2">
    <source>
        <dbReference type="SAM" id="SignalP"/>
    </source>
</evidence>
<gene>
    <name evidence="3" type="ORF">NCTC11166_01787</name>
</gene>
<accession>A0A2X1D1I4</accession>
<dbReference type="NCBIfam" id="NF037934">
    <property type="entry name" value="holdfast_HfaA"/>
    <property type="match status" value="1"/>
</dbReference>